<dbReference type="PANTHER" id="PTHR38340:SF1">
    <property type="entry name" value="S-LAYER PROTEIN"/>
    <property type="match status" value="1"/>
</dbReference>
<dbReference type="InterPro" id="IPR018511">
    <property type="entry name" value="Hemolysin-typ_Ca-bd_CS"/>
</dbReference>
<sequence>MVKLVARQAIDTSDLYQLSMTPIGSTSISVEIKGKNGYVTRIVVEQDGSLAYKMTKLDLKTSKTDTFFQGNFEPKLFSKADTFSGSGAGDTLYSYRGNDAVKGRGGDDMIFGGNGKDMLKGQAGNDSVSGDNGKDSLEGNGGDDVLDGGNGKDLLNGGVGANTLTGGNGKDRFLFDATLDDKNNSSITDFETGVDTILLAKSAFPKIGKKGDLGNAKFVLADDYAGEKNVVVYDKATGLLSYATGGDTTAFGAVSTALSLSHDDFMVV</sequence>
<evidence type="ECO:0000256" key="3">
    <source>
        <dbReference type="SAM" id="MobiDB-lite"/>
    </source>
</evidence>
<name>A0A1G6A577_9HYPH</name>
<dbReference type="PROSITE" id="PS00330">
    <property type="entry name" value="HEMOLYSIN_CALCIUM"/>
    <property type="match status" value="1"/>
</dbReference>
<dbReference type="InterPro" id="IPR011049">
    <property type="entry name" value="Serralysin-like_metalloprot_C"/>
</dbReference>
<comment type="subcellular location">
    <subcellularLocation>
        <location evidence="1">Secreted</location>
    </subcellularLocation>
</comment>
<evidence type="ECO:0000256" key="2">
    <source>
        <dbReference type="ARBA" id="ARBA00022525"/>
    </source>
</evidence>
<dbReference type="RefSeq" id="WP_090874329.1">
    <property type="nucleotide sequence ID" value="NZ_FMXQ01000001.1"/>
</dbReference>
<gene>
    <name evidence="4" type="ORF">SAMN02982931_00175</name>
</gene>
<feature type="region of interest" description="Disordered" evidence="3">
    <location>
        <begin position="121"/>
        <end position="145"/>
    </location>
</feature>
<keyword evidence="5" id="KW-1185">Reference proteome</keyword>
<evidence type="ECO:0000313" key="4">
    <source>
        <dbReference type="EMBL" id="SDB03426.1"/>
    </source>
</evidence>
<dbReference type="GO" id="GO:0005576">
    <property type="term" value="C:extracellular region"/>
    <property type="evidence" value="ECO:0007669"/>
    <property type="project" value="UniProtKB-SubCell"/>
</dbReference>
<organism evidence="4 5">
    <name type="scientific">Bauldia litoralis</name>
    <dbReference type="NCBI Taxonomy" id="665467"/>
    <lineage>
        <taxon>Bacteria</taxon>
        <taxon>Pseudomonadati</taxon>
        <taxon>Pseudomonadota</taxon>
        <taxon>Alphaproteobacteria</taxon>
        <taxon>Hyphomicrobiales</taxon>
        <taxon>Kaistiaceae</taxon>
        <taxon>Bauldia</taxon>
    </lineage>
</organism>
<reference evidence="4 5" key="1">
    <citation type="submission" date="2016-10" db="EMBL/GenBank/DDBJ databases">
        <authorList>
            <person name="de Groot N.N."/>
        </authorList>
    </citation>
    <scope>NUCLEOTIDE SEQUENCE [LARGE SCALE GENOMIC DNA]</scope>
    <source>
        <strain evidence="4 5">ATCC 35022</strain>
    </source>
</reference>
<protein>
    <submittedName>
        <fullName evidence="4">Hemolysin-type calcium-binding repeat-containing protein</fullName>
    </submittedName>
</protein>
<dbReference type="Gene3D" id="2.150.10.10">
    <property type="entry name" value="Serralysin-like metalloprotease, C-terminal"/>
    <property type="match status" value="2"/>
</dbReference>
<accession>A0A1G6A577</accession>
<dbReference type="AlphaFoldDB" id="A0A1G6A577"/>
<dbReference type="PRINTS" id="PR00313">
    <property type="entry name" value="CABNDNGRPT"/>
</dbReference>
<dbReference type="EMBL" id="FMXQ01000001">
    <property type="protein sequence ID" value="SDB03426.1"/>
    <property type="molecule type" value="Genomic_DNA"/>
</dbReference>
<dbReference type="OrthoDB" id="7980335at2"/>
<dbReference type="SUPFAM" id="SSF51120">
    <property type="entry name" value="beta-Roll"/>
    <property type="match status" value="1"/>
</dbReference>
<keyword evidence="2" id="KW-0964">Secreted</keyword>
<dbReference type="GO" id="GO:0005509">
    <property type="term" value="F:calcium ion binding"/>
    <property type="evidence" value="ECO:0007669"/>
    <property type="project" value="InterPro"/>
</dbReference>
<dbReference type="InterPro" id="IPR001343">
    <property type="entry name" value="Hemolysn_Ca-bd"/>
</dbReference>
<dbReference type="Proteomes" id="UP000199071">
    <property type="component" value="Unassembled WGS sequence"/>
</dbReference>
<evidence type="ECO:0000313" key="5">
    <source>
        <dbReference type="Proteomes" id="UP000199071"/>
    </source>
</evidence>
<proteinExistence type="predicted"/>
<evidence type="ECO:0000256" key="1">
    <source>
        <dbReference type="ARBA" id="ARBA00004613"/>
    </source>
</evidence>
<dbReference type="STRING" id="665467.SAMN02982931_00175"/>
<dbReference type="Pfam" id="PF00353">
    <property type="entry name" value="HemolysinCabind"/>
    <property type="match status" value="2"/>
</dbReference>
<dbReference type="PANTHER" id="PTHR38340">
    <property type="entry name" value="S-LAYER PROTEIN"/>
    <property type="match status" value="1"/>
</dbReference>
<dbReference type="InterPro" id="IPR050557">
    <property type="entry name" value="RTX_toxin/Mannuronan_C5-epim"/>
</dbReference>